<dbReference type="PANTHER" id="PTHR43969">
    <property type="entry name" value="GLUTATHIONE S TRANSFERASE D10, ISOFORM A-RELATED"/>
    <property type="match status" value="1"/>
</dbReference>
<organism evidence="4 5">
    <name type="scientific">Marinibaculum pumilum</name>
    <dbReference type="NCBI Taxonomy" id="1766165"/>
    <lineage>
        <taxon>Bacteria</taxon>
        <taxon>Pseudomonadati</taxon>
        <taxon>Pseudomonadota</taxon>
        <taxon>Alphaproteobacteria</taxon>
        <taxon>Rhodospirillales</taxon>
        <taxon>Rhodospirillaceae</taxon>
        <taxon>Marinibaculum</taxon>
    </lineage>
</organism>
<dbReference type="InterPro" id="IPR004046">
    <property type="entry name" value="GST_C"/>
</dbReference>
<evidence type="ECO:0000256" key="1">
    <source>
        <dbReference type="ARBA" id="ARBA00011738"/>
    </source>
</evidence>
<keyword evidence="5" id="KW-1185">Reference proteome</keyword>
<dbReference type="InterPro" id="IPR040079">
    <property type="entry name" value="Glutathione_S-Trfase"/>
</dbReference>
<proteinExistence type="predicted"/>
<dbReference type="Pfam" id="PF00043">
    <property type="entry name" value="GST_C"/>
    <property type="match status" value="1"/>
</dbReference>
<dbReference type="Proteomes" id="UP001595528">
    <property type="component" value="Unassembled WGS sequence"/>
</dbReference>
<dbReference type="Gene3D" id="3.40.30.10">
    <property type="entry name" value="Glutaredoxin"/>
    <property type="match status" value="1"/>
</dbReference>
<dbReference type="PANTHER" id="PTHR43969:SF9">
    <property type="entry name" value="GLUTATHIONE S TRANSFERASE D10, ISOFORM A-RELATED"/>
    <property type="match status" value="1"/>
</dbReference>
<sequence>MMTLYHSPLSPPCRTVRIMLAEKGIEAVLQEEKAWERREAFLAMNPAGTLPVLEDDQGLPVAELWPICEFLEEVFPERPLIGTDPYARAEARRLLSWFEHKFAHEVSELLLEEKVVKRITRRGQPDSGALRAARHNIRYHLDYVGWLSERRSWLAGDELSVADISAAAHLSCLDYLGDVPWEDFPAAKDWYARFKSRPSMRSLLSDQLPGLSPPAHYADLDF</sequence>
<feature type="domain" description="GST C-terminal" evidence="3">
    <location>
        <begin position="84"/>
        <end position="217"/>
    </location>
</feature>
<dbReference type="SUPFAM" id="SSF47616">
    <property type="entry name" value="GST C-terminal domain-like"/>
    <property type="match status" value="1"/>
</dbReference>
<comment type="caution">
    <text evidence="4">The sequence shown here is derived from an EMBL/GenBank/DDBJ whole genome shotgun (WGS) entry which is preliminary data.</text>
</comment>
<gene>
    <name evidence="4" type="ORF">ACFOGJ_24525</name>
</gene>
<dbReference type="SUPFAM" id="SSF52833">
    <property type="entry name" value="Thioredoxin-like"/>
    <property type="match status" value="1"/>
</dbReference>
<accession>A0ABV7L7Q3</accession>
<dbReference type="Pfam" id="PF13409">
    <property type="entry name" value="GST_N_2"/>
    <property type="match status" value="1"/>
</dbReference>
<dbReference type="RefSeq" id="WP_379905604.1">
    <property type="nucleotide sequence ID" value="NZ_JBHRTR010000046.1"/>
</dbReference>
<name>A0ABV7L7Q3_9PROT</name>
<dbReference type="PROSITE" id="PS50404">
    <property type="entry name" value="GST_NTER"/>
    <property type="match status" value="1"/>
</dbReference>
<protein>
    <submittedName>
        <fullName evidence="4">Glutathione S-transferase family protein</fullName>
    </submittedName>
</protein>
<evidence type="ECO:0000313" key="4">
    <source>
        <dbReference type="EMBL" id="MFC3230436.1"/>
    </source>
</evidence>
<feature type="domain" description="GST N-terminal" evidence="2">
    <location>
        <begin position="1"/>
        <end position="79"/>
    </location>
</feature>
<dbReference type="InterPro" id="IPR010987">
    <property type="entry name" value="Glutathione-S-Trfase_C-like"/>
</dbReference>
<dbReference type="InterPro" id="IPR036282">
    <property type="entry name" value="Glutathione-S-Trfase_C_sf"/>
</dbReference>
<dbReference type="InterPro" id="IPR004045">
    <property type="entry name" value="Glutathione_S-Trfase_N"/>
</dbReference>
<evidence type="ECO:0000259" key="3">
    <source>
        <dbReference type="PROSITE" id="PS50405"/>
    </source>
</evidence>
<dbReference type="EMBL" id="JBHRTR010000046">
    <property type="protein sequence ID" value="MFC3230436.1"/>
    <property type="molecule type" value="Genomic_DNA"/>
</dbReference>
<evidence type="ECO:0000259" key="2">
    <source>
        <dbReference type="PROSITE" id="PS50404"/>
    </source>
</evidence>
<dbReference type="SFLD" id="SFLDS00019">
    <property type="entry name" value="Glutathione_Transferase_(cytos"/>
    <property type="match status" value="1"/>
</dbReference>
<evidence type="ECO:0000313" key="5">
    <source>
        <dbReference type="Proteomes" id="UP001595528"/>
    </source>
</evidence>
<comment type="subunit">
    <text evidence="1">Homodimer.</text>
</comment>
<reference evidence="5" key="1">
    <citation type="journal article" date="2019" name="Int. J. Syst. Evol. Microbiol.">
        <title>The Global Catalogue of Microorganisms (GCM) 10K type strain sequencing project: providing services to taxonomists for standard genome sequencing and annotation.</title>
        <authorList>
            <consortium name="The Broad Institute Genomics Platform"/>
            <consortium name="The Broad Institute Genome Sequencing Center for Infectious Disease"/>
            <person name="Wu L."/>
            <person name="Ma J."/>
        </authorList>
    </citation>
    <scope>NUCLEOTIDE SEQUENCE [LARGE SCALE GENOMIC DNA]</scope>
    <source>
        <strain evidence="5">KCTC 42964</strain>
    </source>
</reference>
<dbReference type="Gene3D" id="1.20.1050.10">
    <property type="match status" value="1"/>
</dbReference>
<dbReference type="InterPro" id="IPR036249">
    <property type="entry name" value="Thioredoxin-like_sf"/>
</dbReference>
<dbReference type="CDD" id="cd00299">
    <property type="entry name" value="GST_C_family"/>
    <property type="match status" value="1"/>
</dbReference>
<dbReference type="SFLD" id="SFLDG00358">
    <property type="entry name" value="Main_(cytGST)"/>
    <property type="match status" value="1"/>
</dbReference>
<dbReference type="CDD" id="cd00570">
    <property type="entry name" value="GST_N_family"/>
    <property type="match status" value="1"/>
</dbReference>
<dbReference type="PROSITE" id="PS50405">
    <property type="entry name" value="GST_CTER"/>
    <property type="match status" value="1"/>
</dbReference>